<dbReference type="PANTHER" id="PTHR31373:SF17">
    <property type="entry name" value="OS06G0652100 PROTEIN"/>
    <property type="match status" value="1"/>
</dbReference>
<dbReference type="PANTHER" id="PTHR31373">
    <property type="entry name" value="OS06G0652100 PROTEIN"/>
    <property type="match status" value="1"/>
</dbReference>
<organism evidence="2 3">
    <name type="scientific">Populus alba x Populus x berolinensis</name>
    <dbReference type="NCBI Taxonomy" id="444605"/>
    <lineage>
        <taxon>Eukaryota</taxon>
        <taxon>Viridiplantae</taxon>
        <taxon>Streptophyta</taxon>
        <taxon>Embryophyta</taxon>
        <taxon>Tracheophyta</taxon>
        <taxon>Spermatophyta</taxon>
        <taxon>Magnoliopsida</taxon>
        <taxon>eudicotyledons</taxon>
        <taxon>Gunneridae</taxon>
        <taxon>Pentapetalae</taxon>
        <taxon>rosids</taxon>
        <taxon>fabids</taxon>
        <taxon>Malpighiales</taxon>
        <taxon>Salicaceae</taxon>
        <taxon>Saliceae</taxon>
        <taxon>Populus</taxon>
    </lineage>
</organism>
<dbReference type="Proteomes" id="UP001164929">
    <property type="component" value="Chromosome 6"/>
</dbReference>
<name>A0AAD6QNS3_9ROSI</name>
<accession>A0AAD6QNS3</accession>
<dbReference type="AlphaFoldDB" id="A0AAD6QNS3"/>
<evidence type="ECO:0000259" key="1">
    <source>
        <dbReference type="Pfam" id="PF25043"/>
    </source>
</evidence>
<dbReference type="EMBL" id="JAQIZT010000006">
    <property type="protein sequence ID" value="KAJ6993757.1"/>
    <property type="molecule type" value="Genomic_DNA"/>
</dbReference>
<evidence type="ECO:0000313" key="3">
    <source>
        <dbReference type="Proteomes" id="UP001164929"/>
    </source>
</evidence>
<dbReference type="InterPro" id="IPR056690">
    <property type="entry name" value="DUF7788"/>
</dbReference>
<sequence length="72" mass="8169">MKNCIVVCDVSGSMSETLIEVFMALCMLVSKLYENPWKGKLITISQNPMLQMVEGDSLLQKTEFMMSMDWGI</sequence>
<protein>
    <recommendedName>
        <fullName evidence="1">DUF7788 domain-containing protein</fullName>
    </recommendedName>
</protein>
<evidence type="ECO:0000313" key="2">
    <source>
        <dbReference type="EMBL" id="KAJ6993757.1"/>
    </source>
</evidence>
<feature type="domain" description="DUF7788" evidence="1">
    <location>
        <begin position="3"/>
        <end position="71"/>
    </location>
</feature>
<proteinExistence type="predicted"/>
<comment type="caution">
    <text evidence="2">The sequence shown here is derived from an EMBL/GenBank/DDBJ whole genome shotgun (WGS) entry which is preliminary data.</text>
</comment>
<keyword evidence="3" id="KW-1185">Reference proteome</keyword>
<dbReference type="Pfam" id="PF25043">
    <property type="entry name" value="DUF7788"/>
    <property type="match status" value="1"/>
</dbReference>
<reference evidence="2" key="1">
    <citation type="journal article" date="2023" name="Mol. Ecol. Resour.">
        <title>Chromosome-level genome assembly of a triploid poplar Populus alba 'Berolinensis'.</title>
        <authorList>
            <person name="Chen S."/>
            <person name="Yu Y."/>
            <person name="Wang X."/>
            <person name="Wang S."/>
            <person name="Zhang T."/>
            <person name="Zhou Y."/>
            <person name="He R."/>
            <person name="Meng N."/>
            <person name="Wang Y."/>
            <person name="Liu W."/>
            <person name="Liu Z."/>
            <person name="Liu J."/>
            <person name="Guo Q."/>
            <person name="Huang H."/>
            <person name="Sederoff R.R."/>
            <person name="Wang G."/>
            <person name="Qu G."/>
            <person name="Chen S."/>
        </authorList>
    </citation>
    <scope>NUCLEOTIDE SEQUENCE</scope>
    <source>
        <strain evidence="2">SC-2020</strain>
    </source>
</reference>
<gene>
    <name evidence="2" type="ORF">NC653_016786</name>
</gene>
<dbReference type="InterPro" id="IPR011205">
    <property type="entry name" value="UCP015417_vWA"/>
</dbReference>